<reference evidence="1 2" key="1">
    <citation type="journal article" date="2022" name="DNA Res.">
        <title>Chromosomal-level genome assembly of the orchid tree Bauhinia variegata (Leguminosae; Cercidoideae) supports the allotetraploid origin hypothesis of Bauhinia.</title>
        <authorList>
            <person name="Zhong Y."/>
            <person name="Chen Y."/>
            <person name="Zheng D."/>
            <person name="Pang J."/>
            <person name="Liu Y."/>
            <person name="Luo S."/>
            <person name="Meng S."/>
            <person name="Qian L."/>
            <person name="Wei D."/>
            <person name="Dai S."/>
            <person name="Zhou R."/>
        </authorList>
    </citation>
    <scope>NUCLEOTIDE SEQUENCE [LARGE SCALE GENOMIC DNA]</scope>
    <source>
        <strain evidence="1">BV-YZ2020</strain>
    </source>
</reference>
<dbReference type="Proteomes" id="UP000828941">
    <property type="component" value="Chromosome 13"/>
</dbReference>
<sequence>MVRVHGLLLLSLLIFLPLISAVGGGPRTAPIGGWTPIKNIKDPQVTNIASFAVTEHNQKSGEKLSLKEVIEGETQVVSGINYRLLLAAEDGANVNKYRAVVWEKPWLHFRNLTSFESYQG</sequence>
<proteinExistence type="predicted"/>
<keyword evidence="2" id="KW-1185">Reference proteome</keyword>
<comment type="caution">
    <text evidence="1">The sequence shown here is derived from an EMBL/GenBank/DDBJ whole genome shotgun (WGS) entry which is preliminary data.</text>
</comment>
<evidence type="ECO:0000313" key="1">
    <source>
        <dbReference type="EMBL" id="KAI4298781.1"/>
    </source>
</evidence>
<gene>
    <name evidence="1" type="ORF">L6164_032299</name>
</gene>
<evidence type="ECO:0000313" key="2">
    <source>
        <dbReference type="Proteomes" id="UP000828941"/>
    </source>
</evidence>
<accession>A0ACB9KN46</accession>
<protein>
    <submittedName>
        <fullName evidence="1">Uncharacterized protein</fullName>
    </submittedName>
</protein>
<dbReference type="EMBL" id="CM039438">
    <property type="protein sequence ID" value="KAI4298781.1"/>
    <property type="molecule type" value="Genomic_DNA"/>
</dbReference>
<organism evidence="1 2">
    <name type="scientific">Bauhinia variegata</name>
    <name type="common">Purple orchid tree</name>
    <name type="synonym">Phanera variegata</name>
    <dbReference type="NCBI Taxonomy" id="167791"/>
    <lineage>
        <taxon>Eukaryota</taxon>
        <taxon>Viridiplantae</taxon>
        <taxon>Streptophyta</taxon>
        <taxon>Embryophyta</taxon>
        <taxon>Tracheophyta</taxon>
        <taxon>Spermatophyta</taxon>
        <taxon>Magnoliopsida</taxon>
        <taxon>eudicotyledons</taxon>
        <taxon>Gunneridae</taxon>
        <taxon>Pentapetalae</taxon>
        <taxon>rosids</taxon>
        <taxon>fabids</taxon>
        <taxon>Fabales</taxon>
        <taxon>Fabaceae</taxon>
        <taxon>Cercidoideae</taxon>
        <taxon>Cercideae</taxon>
        <taxon>Bauhiniinae</taxon>
        <taxon>Bauhinia</taxon>
    </lineage>
</organism>
<name>A0ACB9KN46_BAUVA</name>